<sequence>MPQQPHPSAERTTTTTVTIHNPNLVYSLIFGGVFIVDKGAPQTLRCRRLFHHTDSTTNCQTKAATPSDGLSAPQSCHTHSHHSSTHKGTHWTSCH</sequence>
<evidence type="ECO:0000313" key="2">
    <source>
        <dbReference type="EMBL" id="MPC46892.1"/>
    </source>
</evidence>
<feature type="region of interest" description="Disordered" evidence="1">
    <location>
        <begin position="58"/>
        <end position="95"/>
    </location>
</feature>
<protein>
    <submittedName>
        <fullName evidence="2">Uncharacterized protein</fullName>
    </submittedName>
</protein>
<gene>
    <name evidence="2" type="ORF">E2C01_040622</name>
</gene>
<name>A0A5B7FKA2_PORTR</name>
<accession>A0A5B7FKA2</accession>
<dbReference type="Proteomes" id="UP000324222">
    <property type="component" value="Unassembled WGS sequence"/>
</dbReference>
<proteinExistence type="predicted"/>
<dbReference type="AlphaFoldDB" id="A0A5B7FKA2"/>
<reference evidence="2 3" key="1">
    <citation type="submission" date="2019-05" db="EMBL/GenBank/DDBJ databases">
        <title>Another draft genome of Portunus trituberculatus and its Hox gene families provides insights of decapod evolution.</title>
        <authorList>
            <person name="Jeong J.-H."/>
            <person name="Song I."/>
            <person name="Kim S."/>
            <person name="Choi T."/>
            <person name="Kim D."/>
            <person name="Ryu S."/>
            <person name="Kim W."/>
        </authorList>
    </citation>
    <scope>NUCLEOTIDE SEQUENCE [LARGE SCALE GENOMIC DNA]</scope>
    <source>
        <tissue evidence="2">Muscle</tissue>
    </source>
</reference>
<keyword evidence="3" id="KW-1185">Reference proteome</keyword>
<dbReference type="EMBL" id="VSRR010007440">
    <property type="protein sequence ID" value="MPC46892.1"/>
    <property type="molecule type" value="Genomic_DNA"/>
</dbReference>
<comment type="caution">
    <text evidence="2">The sequence shown here is derived from an EMBL/GenBank/DDBJ whole genome shotgun (WGS) entry which is preliminary data.</text>
</comment>
<evidence type="ECO:0000313" key="3">
    <source>
        <dbReference type="Proteomes" id="UP000324222"/>
    </source>
</evidence>
<organism evidence="2 3">
    <name type="scientific">Portunus trituberculatus</name>
    <name type="common">Swimming crab</name>
    <name type="synonym">Neptunus trituberculatus</name>
    <dbReference type="NCBI Taxonomy" id="210409"/>
    <lineage>
        <taxon>Eukaryota</taxon>
        <taxon>Metazoa</taxon>
        <taxon>Ecdysozoa</taxon>
        <taxon>Arthropoda</taxon>
        <taxon>Crustacea</taxon>
        <taxon>Multicrustacea</taxon>
        <taxon>Malacostraca</taxon>
        <taxon>Eumalacostraca</taxon>
        <taxon>Eucarida</taxon>
        <taxon>Decapoda</taxon>
        <taxon>Pleocyemata</taxon>
        <taxon>Brachyura</taxon>
        <taxon>Eubrachyura</taxon>
        <taxon>Portunoidea</taxon>
        <taxon>Portunidae</taxon>
        <taxon>Portuninae</taxon>
        <taxon>Portunus</taxon>
    </lineage>
</organism>
<evidence type="ECO:0000256" key="1">
    <source>
        <dbReference type="SAM" id="MobiDB-lite"/>
    </source>
</evidence>
<feature type="compositionally biased region" description="Basic residues" evidence="1">
    <location>
        <begin position="78"/>
        <end position="89"/>
    </location>
</feature>